<protein>
    <submittedName>
        <fullName evidence="3">Mannose-1-phosphate guanylyltransferase</fullName>
    </submittedName>
</protein>
<accession>A0ABY0IFR7</accession>
<feature type="domain" description="MannoseP isomerase/GMP-like beta-helix" evidence="2">
    <location>
        <begin position="297"/>
        <end position="345"/>
    </location>
</feature>
<dbReference type="InterPro" id="IPR029044">
    <property type="entry name" value="Nucleotide-diphossugar_trans"/>
</dbReference>
<comment type="caution">
    <text evidence="3">The sequence shown here is derived from an EMBL/GenBank/DDBJ whole genome shotgun (WGS) entry which is preliminary data.</text>
</comment>
<dbReference type="RefSeq" id="WP_114706431.1">
    <property type="nucleotide sequence ID" value="NZ_QDKL01000002.1"/>
</dbReference>
<gene>
    <name evidence="3" type="ORF">DAY19_06675</name>
</gene>
<dbReference type="Proteomes" id="UP000443582">
    <property type="component" value="Unassembled WGS sequence"/>
</dbReference>
<proteinExistence type="predicted"/>
<evidence type="ECO:0000259" key="2">
    <source>
        <dbReference type="Pfam" id="PF22640"/>
    </source>
</evidence>
<dbReference type="Pfam" id="PF22640">
    <property type="entry name" value="ManC_GMP_beta-helix"/>
    <property type="match status" value="1"/>
</dbReference>
<feature type="domain" description="Nucleotidyl transferase" evidence="1">
    <location>
        <begin position="5"/>
        <end position="280"/>
    </location>
</feature>
<dbReference type="PANTHER" id="PTHR46390">
    <property type="entry name" value="MANNOSE-1-PHOSPHATE GUANYLYLTRANSFERASE"/>
    <property type="match status" value="1"/>
</dbReference>
<dbReference type="InterPro" id="IPR054566">
    <property type="entry name" value="ManC/GMP-like_b-helix"/>
</dbReference>
<dbReference type="GO" id="GO:0016779">
    <property type="term" value="F:nucleotidyltransferase activity"/>
    <property type="evidence" value="ECO:0007669"/>
    <property type="project" value="UniProtKB-KW"/>
</dbReference>
<dbReference type="Pfam" id="PF00483">
    <property type="entry name" value="NTP_transferase"/>
    <property type="match status" value="1"/>
</dbReference>
<sequence>MNIYTLIMAGGKGTRLWPESTESKPKQYLSLVGSETLLGQTLERFDGAVDIDKRFIITTRDQSELAIDCSKDQVNKNNIIYEPTGRNTAPCILLSLAAIEAAGAKDEDIVAVMPSDHVILNKTGFRSSFEKAVKLSSESKTITTIGIPPHFPHTGYGYIKVADALGDGFKVEEFVEKPNFEKATAYLKTGKYVWNAGMFMAPLGVFKEEFKAHSPEMFNFYEDLKANLNEEAKLEEVYNKIPKDSIDYAIMEKSSRITLVKAEFDWNDLGSWEALEQVVDRVEGNTIIDSNGTFLKDATGNIIYAPDKHVSLINVQDLVVVSNDKAVMIVPKDDSQRVKEIVQHLKDNKRKELL</sequence>
<dbReference type="InterPro" id="IPR049577">
    <property type="entry name" value="GMPP_N"/>
</dbReference>
<name>A0ABY0IFR7_9BACT</name>
<dbReference type="EMBL" id="QDKL01000002">
    <property type="protein sequence ID" value="RZF21364.1"/>
    <property type="molecule type" value="Genomic_DNA"/>
</dbReference>
<dbReference type="PANTHER" id="PTHR46390:SF1">
    <property type="entry name" value="MANNOSE-1-PHOSPHATE GUANYLYLTRANSFERASE"/>
    <property type="match status" value="1"/>
</dbReference>
<dbReference type="SUPFAM" id="SSF53448">
    <property type="entry name" value="Nucleotide-diphospho-sugar transferases"/>
    <property type="match status" value="1"/>
</dbReference>
<evidence type="ECO:0000259" key="1">
    <source>
        <dbReference type="Pfam" id="PF00483"/>
    </source>
</evidence>
<organism evidence="3 4">
    <name type="scientific">Halobacteriovorax vibrionivorans</name>
    <dbReference type="NCBI Taxonomy" id="2152716"/>
    <lineage>
        <taxon>Bacteria</taxon>
        <taxon>Pseudomonadati</taxon>
        <taxon>Bdellovibrionota</taxon>
        <taxon>Bacteriovoracia</taxon>
        <taxon>Bacteriovoracales</taxon>
        <taxon>Halobacteriovoraceae</taxon>
        <taxon>Halobacteriovorax</taxon>
    </lineage>
</organism>
<keyword evidence="4" id="KW-1185">Reference proteome</keyword>
<keyword evidence="3" id="KW-0808">Transferase</keyword>
<dbReference type="CDD" id="cd02509">
    <property type="entry name" value="GDP-M1P_Guanylyltransferase"/>
    <property type="match status" value="1"/>
</dbReference>
<dbReference type="InterPro" id="IPR051161">
    <property type="entry name" value="Mannose-6P_isomerase_type2"/>
</dbReference>
<evidence type="ECO:0000313" key="4">
    <source>
        <dbReference type="Proteomes" id="UP000443582"/>
    </source>
</evidence>
<evidence type="ECO:0000313" key="3">
    <source>
        <dbReference type="EMBL" id="RZF21364.1"/>
    </source>
</evidence>
<dbReference type="InterPro" id="IPR005835">
    <property type="entry name" value="NTP_transferase_dom"/>
</dbReference>
<dbReference type="Gene3D" id="3.90.550.10">
    <property type="entry name" value="Spore Coat Polysaccharide Biosynthesis Protein SpsA, Chain A"/>
    <property type="match status" value="1"/>
</dbReference>
<keyword evidence="3" id="KW-0548">Nucleotidyltransferase</keyword>
<reference evidence="4" key="1">
    <citation type="journal article" date="2019" name="Int. J. Syst. Evol. Microbiol.">
        <title>Halobacteriovorax valvorus sp. nov., a novel prokaryotic predator isolated from coastal seawater of China.</title>
        <authorList>
            <person name="Chen M.-X."/>
        </authorList>
    </citation>
    <scope>NUCLEOTIDE SEQUENCE [LARGE SCALE GENOMIC DNA]</scope>
    <source>
        <strain evidence="4">BL9</strain>
    </source>
</reference>
<dbReference type="SUPFAM" id="SSF159283">
    <property type="entry name" value="Guanosine diphospho-D-mannose pyrophosphorylase/mannose-6-phosphate isomerase linker domain"/>
    <property type="match status" value="1"/>
</dbReference>